<accession>A0A974XHK1</accession>
<evidence type="ECO:0000313" key="8">
    <source>
        <dbReference type="Proteomes" id="UP000663499"/>
    </source>
</evidence>
<keyword evidence="3 6" id="KW-1015">Disulfide bond</keyword>
<dbReference type="SUPFAM" id="SSF118352">
    <property type="entry name" value="HSP33 redox switch-like"/>
    <property type="match status" value="1"/>
</dbReference>
<gene>
    <name evidence="6 7" type="primary">hslO</name>
    <name evidence="7" type="ORF">J0B03_12020</name>
</gene>
<evidence type="ECO:0000313" key="7">
    <source>
        <dbReference type="EMBL" id="QSX08493.1"/>
    </source>
</evidence>
<evidence type="ECO:0000256" key="2">
    <source>
        <dbReference type="ARBA" id="ARBA00022833"/>
    </source>
</evidence>
<dbReference type="KEGG" id="alka:J0B03_12020"/>
<keyword evidence="5 6" id="KW-0676">Redox-active center</keyword>
<feature type="disulfide bond" description="Redox-active" evidence="6">
    <location>
        <begin position="236"/>
        <end position="238"/>
    </location>
</feature>
<evidence type="ECO:0000256" key="1">
    <source>
        <dbReference type="ARBA" id="ARBA00022490"/>
    </source>
</evidence>
<dbReference type="SUPFAM" id="SSF64397">
    <property type="entry name" value="Hsp33 domain"/>
    <property type="match status" value="1"/>
</dbReference>
<evidence type="ECO:0000256" key="4">
    <source>
        <dbReference type="ARBA" id="ARBA00023186"/>
    </source>
</evidence>
<dbReference type="EMBL" id="CP071444">
    <property type="protein sequence ID" value="QSX08493.1"/>
    <property type="molecule type" value="Genomic_DNA"/>
</dbReference>
<dbReference type="PANTHER" id="PTHR30111">
    <property type="entry name" value="33 KDA CHAPERONIN"/>
    <property type="match status" value="1"/>
</dbReference>
<keyword evidence="4 6" id="KW-0143">Chaperone</keyword>
<dbReference type="RefSeq" id="WP_207299834.1">
    <property type="nucleotide sequence ID" value="NZ_CP071444.1"/>
</dbReference>
<keyword evidence="8" id="KW-1185">Reference proteome</keyword>
<dbReference type="InterPro" id="IPR000397">
    <property type="entry name" value="Heat_shock_Hsp33"/>
</dbReference>
<dbReference type="InterPro" id="IPR016154">
    <property type="entry name" value="Heat_shock_Hsp33_C"/>
</dbReference>
<dbReference type="HAMAP" id="MF_00117">
    <property type="entry name" value="HslO"/>
    <property type="match status" value="1"/>
</dbReference>
<dbReference type="PIRSF" id="PIRSF005261">
    <property type="entry name" value="Heat_shock_Hsp33"/>
    <property type="match status" value="1"/>
</dbReference>
<comment type="similarity">
    <text evidence="6">Belongs to the HSP33 family.</text>
</comment>
<dbReference type="NCBIfam" id="NF001033">
    <property type="entry name" value="PRK00114.1"/>
    <property type="match status" value="1"/>
</dbReference>
<dbReference type="Pfam" id="PF01430">
    <property type="entry name" value="HSP33"/>
    <property type="match status" value="1"/>
</dbReference>
<reference evidence="7" key="1">
    <citation type="submission" date="2021-03" db="EMBL/GenBank/DDBJ databases">
        <title>Alkalibacter marinus sp. nov., isolated from tidal flat sediment.</title>
        <authorList>
            <person name="Namirimu T."/>
            <person name="Yang J.-A."/>
            <person name="Yang S.-H."/>
            <person name="Kim Y.-J."/>
            <person name="Kwon K.K."/>
        </authorList>
    </citation>
    <scope>NUCLEOTIDE SEQUENCE</scope>
    <source>
        <strain evidence="7">ES005</strain>
    </source>
</reference>
<comment type="function">
    <text evidence="6">Redox regulated molecular chaperone. Protects both thermally unfolding and oxidatively damaged proteins from irreversible aggregation. Plays an important role in the bacterial defense system toward oxidative stress.</text>
</comment>
<dbReference type="GO" id="GO:0051082">
    <property type="term" value="F:unfolded protein binding"/>
    <property type="evidence" value="ECO:0007669"/>
    <property type="project" value="UniProtKB-UniRule"/>
</dbReference>
<sequence length="290" mass="31553">MDKIVQYRVKGIEAQVIAVNSLEAVKEMQKIHQASYTATAAAGRVLSALAMMTMALKNPADKISIQITVDGPIKGIVATARENGDVKMDIYQPLIYLPLKDNGKLDVSGAVGKGTLTVVKDMGMKTPYTGTVPLVSGEIAEDFTYYFAASEQTPSVVALGVLIDSQDVVLASGGFMIQLLPGASEETISYLEKRVGELDSVTTMLGKGFDTDEMITSIFEGKEMETISEKPLQYKCDCSRERIRSGLSLLKKDDLQAMISEDDGAEVLCHFCNSKYHFDRDELGKILDAK</sequence>
<dbReference type="GO" id="GO:0005737">
    <property type="term" value="C:cytoplasm"/>
    <property type="evidence" value="ECO:0007669"/>
    <property type="project" value="UniProtKB-SubCell"/>
</dbReference>
<dbReference type="Gene3D" id="3.90.1280.10">
    <property type="entry name" value="HSP33 redox switch-like"/>
    <property type="match status" value="1"/>
</dbReference>
<comment type="subcellular location">
    <subcellularLocation>
        <location evidence="6">Cytoplasm</location>
    </subcellularLocation>
</comment>
<evidence type="ECO:0000256" key="3">
    <source>
        <dbReference type="ARBA" id="ARBA00023157"/>
    </source>
</evidence>
<dbReference type="InterPro" id="IPR016153">
    <property type="entry name" value="Heat_shock_Hsp33_N"/>
</dbReference>
<dbReference type="GO" id="GO:0044183">
    <property type="term" value="F:protein folding chaperone"/>
    <property type="evidence" value="ECO:0007669"/>
    <property type="project" value="TreeGrafter"/>
</dbReference>
<proteinExistence type="inferred from homology"/>
<dbReference type="AlphaFoldDB" id="A0A974XHK1"/>
<evidence type="ECO:0000256" key="6">
    <source>
        <dbReference type="HAMAP-Rule" id="MF_00117"/>
    </source>
</evidence>
<feature type="disulfide bond" description="Redox-active" evidence="6">
    <location>
        <begin position="269"/>
        <end position="272"/>
    </location>
</feature>
<evidence type="ECO:0000256" key="5">
    <source>
        <dbReference type="ARBA" id="ARBA00023284"/>
    </source>
</evidence>
<organism evidence="7 8">
    <name type="scientific">Alkalibacter rhizosphaerae</name>
    <dbReference type="NCBI Taxonomy" id="2815577"/>
    <lineage>
        <taxon>Bacteria</taxon>
        <taxon>Bacillati</taxon>
        <taxon>Bacillota</taxon>
        <taxon>Clostridia</taxon>
        <taxon>Eubacteriales</taxon>
        <taxon>Eubacteriaceae</taxon>
        <taxon>Alkalibacter</taxon>
    </lineage>
</organism>
<dbReference type="CDD" id="cd00498">
    <property type="entry name" value="Hsp33"/>
    <property type="match status" value="1"/>
</dbReference>
<dbReference type="PANTHER" id="PTHR30111:SF1">
    <property type="entry name" value="33 KDA CHAPERONIN"/>
    <property type="match status" value="1"/>
</dbReference>
<dbReference type="Gene3D" id="3.55.30.10">
    <property type="entry name" value="Hsp33 domain"/>
    <property type="match status" value="1"/>
</dbReference>
<keyword evidence="2 6" id="KW-0862">Zinc</keyword>
<protein>
    <recommendedName>
        <fullName evidence="6">33 kDa chaperonin</fullName>
    </recommendedName>
    <alternativeName>
        <fullName evidence="6">Heat shock protein 33 homolog</fullName>
        <shortName evidence="6">HSP33</shortName>
    </alternativeName>
</protein>
<name>A0A974XHK1_9FIRM</name>
<dbReference type="GO" id="GO:0042026">
    <property type="term" value="P:protein refolding"/>
    <property type="evidence" value="ECO:0007669"/>
    <property type="project" value="TreeGrafter"/>
</dbReference>
<dbReference type="Proteomes" id="UP000663499">
    <property type="component" value="Chromosome"/>
</dbReference>
<comment type="PTM">
    <text evidence="6">Under oxidizing conditions two disulfide bonds are formed involving the reactive cysteines. Under reducing conditions zinc is bound to the reactive cysteines and the protein is inactive.</text>
</comment>
<keyword evidence="1 6" id="KW-0963">Cytoplasm</keyword>